<evidence type="ECO:0000313" key="1">
    <source>
        <dbReference type="EMBL" id="JAH64774.1"/>
    </source>
</evidence>
<protein>
    <submittedName>
        <fullName evidence="1">Uncharacterized protein</fullName>
    </submittedName>
</protein>
<dbReference type="AlphaFoldDB" id="A0A0E9UFZ2"/>
<sequence length="37" mass="4179">MNSSASEPVHRINFVQFERASFRMTAHSCCSIQDSTC</sequence>
<reference evidence="1" key="2">
    <citation type="journal article" date="2015" name="Fish Shellfish Immunol.">
        <title>Early steps in the European eel (Anguilla anguilla)-Vibrio vulnificus interaction in the gills: Role of the RtxA13 toxin.</title>
        <authorList>
            <person name="Callol A."/>
            <person name="Pajuelo D."/>
            <person name="Ebbesson L."/>
            <person name="Teles M."/>
            <person name="MacKenzie S."/>
            <person name="Amaro C."/>
        </authorList>
    </citation>
    <scope>NUCLEOTIDE SEQUENCE</scope>
</reference>
<proteinExistence type="predicted"/>
<accession>A0A0E9UFZ2</accession>
<name>A0A0E9UFZ2_ANGAN</name>
<dbReference type="EMBL" id="GBXM01043803">
    <property type="protein sequence ID" value="JAH64774.1"/>
    <property type="molecule type" value="Transcribed_RNA"/>
</dbReference>
<organism evidence="1">
    <name type="scientific">Anguilla anguilla</name>
    <name type="common">European freshwater eel</name>
    <name type="synonym">Muraena anguilla</name>
    <dbReference type="NCBI Taxonomy" id="7936"/>
    <lineage>
        <taxon>Eukaryota</taxon>
        <taxon>Metazoa</taxon>
        <taxon>Chordata</taxon>
        <taxon>Craniata</taxon>
        <taxon>Vertebrata</taxon>
        <taxon>Euteleostomi</taxon>
        <taxon>Actinopterygii</taxon>
        <taxon>Neopterygii</taxon>
        <taxon>Teleostei</taxon>
        <taxon>Anguilliformes</taxon>
        <taxon>Anguillidae</taxon>
        <taxon>Anguilla</taxon>
    </lineage>
</organism>
<reference evidence="1" key="1">
    <citation type="submission" date="2014-11" db="EMBL/GenBank/DDBJ databases">
        <authorList>
            <person name="Amaro Gonzalez C."/>
        </authorList>
    </citation>
    <scope>NUCLEOTIDE SEQUENCE</scope>
</reference>